<dbReference type="PANTHER" id="PTHR11008:SF41">
    <property type="entry name" value="RE70318P"/>
    <property type="match status" value="1"/>
</dbReference>
<name>A0A834NIZ1_VESPE</name>
<dbReference type="GO" id="GO:0005615">
    <property type="term" value="C:extracellular space"/>
    <property type="evidence" value="ECO:0007669"/>
    <property type="project" value="TreeGrafter"/>
</dbReference>
<keyword evidence="1" id="KW-0732">Signal</keyword>
<sequence>MILEERACAHLYPIKFNVKSKKEKFEGKSNSSLGNTTKEAQVHVAAVKVSECSNDLASVNALLHRQSYSSAEYVKQCSRKDPKLKSCLIDSLHHLKPYLKDGIPEIELPSVEPFRMDELTLSLTGGTNGYKVQLRELYVRGASNYTVEDIQLGSPFEAVIRMPALVLDAQYTSSGVLIILPASGNGTFHARFDDVRALVKGLVSTKIRDDKTYLNVEKLDVELGVKNVNMRVRKIYRNNRILTEATNLFLRENGQEVLKAMEPQLKRKLSVLFAGIVNQLLRHVPVETFLLP</sequence>
<evidence type="ECO:0000313" key="4">
    <source>
        <dbReference type="EMBL" id="KAF7409173.1"/>
    </source>
</evidence>
<keyword evidence="5" id="KW-1185">Reference proteome</keyword>
<keyword evidence="2" id="KW-0090">Biological rhythms</keyword>
<dbReference type="Proteomes" id="UP000600918">
    <property type="component" value="Unassembled WGS sequence"/>
</dbReference>
<proteinExistence type="inferred from homology"/>
<reference evidence="4" key="1">
    <citation type="journal article" date="2020" name="G3 (Bethesda)">
        <title>High-Quality Assemblies for Three Invasive Social Wasps from the &lt;i&gt;Vespula&lt;/i&gt; Genus.</title>
        <authorList>
            <person name="Harrop T.W.R."/>
            <person name="Guhlin J."/>
            <person name="McLaughlin G.M."/>
            <person name="Permina E."/>
            <person name="Stockwell P."/>
            <person name="Gilligan J."/>
            <person name="Le Lec M.F."/>
            <person name="Gruber M.A.M."/>
            <person name="Quinn O."/>
            <person name="Lovegrove M."/>
            <person name="Duncan E.J."/>
            <person name="Remnant E.J."/>
            <person name="Van Eeckhoven J."/>
            <person name="Graham B."/>
            <person name="Knapp R.A."/>
            <person name="Langford K.W."/>
            <person name="Kronenberg Z."/>
            <person name="Press M.O."/>
            <person name="Eacker S.M."/>
            <person name="Wilson-Rankin E.E."/>
            <person name="Purcell J."/>
            <person name="Lester P.J."/>
            <person name="Dearden P.K."/>
        </authorList>
    </citation>
    <scope>NUCLEOTIDE SEQUENCE</scope>
    <source>
        <strain evidence="4">Volc-1</strain>
    </source>
</reference>
<gene>
    <name evidence="4" type="ORF">H0235_014025</name>
</gene>
<dbReference type="Gene3D" id="3.15.10.30">
    <property type="entry name" value="Haemolymph juvenile hormone binding protein"/>
    <property type="match status" value="1"/>
</dbReference>
<dbReference type="SMART" id="SM00700">
    <property type="entry name" value="JHBP"/>
    <property type="match status" value="1"/>
</dbReference>
<comment type="caution">
    <text evidence="4">The sequence shown here is derived from an EMBL/GenBank/DDBJ whole genome shotgun (WGS) entry which is preliminary data.</text>
</comment>
<organism evidence="4 5">
    <name type="scientific">Vespula pensylvanica</name>
    <name type="common">Western yellow jacket</name>
    <name type="synonym">Wasp</name>
    <dbReference type="NCBI Taxonomy" id="30213"/>
    <lineage>
        <taxon>Eukaryota</taxon>
        <taxon>Metazoa</taxon>
        <taxon>Ecdysozoa</taxon>
        <taxon>Arthropoda</taxon>
        <taxon>Hexapoda</taxon>
        <taxon>Insecta</taxon>
        <taxon>Pterygota</taxon>
        <taxon>Neoptera</taxon>
        <taxon>Endopterygota</taxon>
        <taxon>Hymenoptera</taxon>
        <taxon>Apocrita</taxon>
        <taxon>Aculeata</taxon>
        <taxon>Vespoidea</taxon>
        <taxon>Vespidae</taxon>
        <taxon>Vespinae</taxon>
        <taxon>Vespula</taxon>
    </lineage>
</organism>
<evidence type="ECO:0008006" key="6">
    <source>
        <dbReference type="Google" id="ProtNLM"/>
    </source>
</evidence>
<dbReference type="FunFam" id="3.15.10.30:FF:000001">
    <property type="entry name" value="Takeout-like protein 1"/>
    <property type="match status" value="1"/>
</dbReference>
<dbReference type="InterPro" id="IPR010562">
    <property type="entry name" value="Haemolymph_juvenile_hormone-bd"/>
</dbReference>
<protein>
    <recommendedName>
        <fullName evidence="6">Circadian clock-controlled protein</fullName>
    </recommendedName>
</protein>
<accession>A0A834NIZ1</accession>
<evidence type="ECO:0000256" key="2">
    <source>
        <dbReference type="ARBA" id="ARBA00023108"/>
    </source>
</evidence>
<evidence type="ECO:0000313" key="5">
    <source>
        <dbReference type="Proteomes" id="UP000600918"/>
    </source>
</evidence>
<evidence type="ECO:0000256" key="3">
    <source>
        <dbReference type="ARBA" id="ARBA00060902"/>
    </source>
</evidence>
<dbReference type="InterPro" id="IPR038606">
    <property type="entry name" value="To_sf"/>
</dbReference>
<comment type="similarity">
    <text evidence="3">Belongs to the TO family.</text>
</comment>
<dbReference type="PANTHER" id="PTHR11008">
    <property type="entry name" value="PROTEIN TAKEOUT-LIKE PROTEIN"/>
    <property type="match status" value="1"/>
</dbReference>
<dbReference type="GO" id="GO:0007623">
    <property type="term" value="P:circadian rhythm"/>
    <property type="evidence" value="ECO:0007669"/>
    <property type="project" value="UniProtKB-ARBA"/>
</dbReference>
<dbReference type="Pfam" id="PF06585">
    <property type="entry name" value="JHBP"/>
    <property type="match status" value="1"/>
</dbReference>
<dbReference type="AlphaFoldDB" id="A0A834NIZ1"/>
<dbReference type="EMBL" id="JACSDY010000014">
    <property type="protein sequence ID" value="KAF7409173.1"/>
    <property type="molecule type" value="Genomic_DNA"/>
</dbReference>
<evidence type="ECO:0000256" key="1">
    <source>
        <dbReference type="ARBA" id="ARBA00022729"/>
    </source>
</evidence>